<keyword evidence="6" id="KW-1185">Reference proteome</keyword>
<dbReference type="InterPro" id="IPR055270">
    <property type="entry name" value="Glyco_tran_10_C"/>
</dbReference>
<dbReference type="HOGENOM" id="CLU_056490_0_0_4"/>
<name>D5CQ94_SIDLE</name>
<reference evidence="5 6" key="1">
    <citation type="submission" date="2010-03" db="EMBL/GenBank/DDBJ databases">
        <title>Complete sequence of Sideroxydans lithotrophicus ES-1.</title>
        <authorList>
            <consortium name="US DOE Joint Genome Institute"/>
            <person name="Lucas S."/>
            <person name="Copeland A."/>
            <person name="Lapidus A."/>
            <person name="Cheng J.-F."/>
            <person name="Bruce D."/>
            <person name="Goodwin L."/>
            <person name="Pitluck S."/>
            <person name="Munk A.C."/>
            <person name="Detter J.C."/>
            <person name="Han C."/>
            <person name="Tapia R."/>
            <person name="Larimer F."/>
            <person name="Land M."/>
            <person name="Hauser L."/>
            <person name="Kyrpides N."/>
            <person name="Ivanova N."/>
            <person name="Emerson D."/>
            <person name="Woyke T."/>
        </authorList>
    </citation>
    <scope>NUCLEOTIDE SEQUENCE [LARGE SCALE GENOMIC DNA]</scope>
    <source>
        <strain evidence="5 6">ES-1</strain>
    </source>
</reference>
<dbReference type="AlphaFoldDB" id="D5CQ94"/>
<dbReference type="PANTHER" id="PTHR11929">
    <property type="entry name" value="ALPHA- 1,3 -FUCOSYLTRANSFERASE"/>
    <property type="match status" value="1"/>
</dbReference>
<protein>
    <submittedName>
        <fullName evidence="5">Putative fucosyl transferase</fullName>
    </submittedName>
</protein>
<organism evidence="5 6">
    <name type="scientific">Sideroxydans lithotrophicus (strain ES-1)</name>
    <dbReference type="NCBI Taxonomy" id="580332"/>
    <lineage>
        <taxon>Bacteria</taxon>
        <taxon>Pseudomonadati</taxon>
        <taxon>Pseudomonadota</taxon>
        <taxon>Betaproteobacteria</taxon>
        <taxon>Nitrosomonadales</taxon>
        <taxon>Gallionellaceae</taxon>
        <taxon>Sideroxydans</taxon>
    </lineage>
</organism>
<dbReference type="Gene3D" id="3.40.50.11660">
    <property type="entry name" value="Glycosyl transferase family 10, C-terminal domain"/>
    <property type="match status" value="1"/>
</dbReference>
<dbReference type="STRING" id="580332.Slit_2890"/>
<evidence type="ECO:0000256" key="2">
    <source>
        <dbReference type="ARBA" id="ARBA00022676"/>
    </source>
</evidence>
<evidence type="ECO:0000259" key="4">
    <source>
        <dbReference type="Pfam" id="PF00852"/>
    </source>
</evidence>
<dbReference type="Pfam" id="PF00852">
    <property type="entry name" value="Glyco_transf_10"/>
    <property type="match status" value="1"/>
</dbReference>
<dbReference type="OrthoDB" id="9791032at2"/>
<evidence type="ECO:0000256" key="1">
    <source>
        <dbReference type="ARBA" id="ARBA00008919"/>
    </source>
</evidence>
<keyword evidence="3 5" id="KW-0808">Transferase</keyword>
<dbReference type="InterPro" id="IPR038577">
    <property type="entry name" value="GT10-like_C_sf"/>
</dbReference>
<evidence type="ECO:0000256" key="3">
    <source>
        <dbReference type="ARBA" id="ARBA00022679"/>
    </source>
</evidence>
<dbReference type="SUPFAM" id="SSF53756">
    <property type="entry name" value="UDP-Glycosyltransferase/glycogen phosphorylase"/>
    <property type="match status" value="1"/>
</dbReference>
<accession>D5CQ94</accession>
<dbReference type="PANTHER" id="PTHR11929:SF194">
    <property type="entry name" value="ALPHA-(1,3)-FUCOSYLTRANSFERASE 10"/>
    <property type="match status" value="1"/>
</dbReference>
<dbReference type="RefSeq" id="WP_013031011.1">
    <property type="nucleotide sequence ID" value="NC_013959.1"/>
</dbReference>
<dbReference type="eggNOG" id="ENOG5030SCE">
    <property type="taxonomic scope" value="Bacteria"/>
</dbReference>
<sequence length="353" mass="41266">MANMRADWKIRYANYIEQGVSENARFDLTHAINRDDSNYPYWMLRERLLSCGIELNTPDMNAGRSVVFELHMNAMQRELDVPAFVLLMETAQICPSNASQSLLAHYQRIFTWRDDLVDHRRYIKINFPNKIHRLDQIGWQGRDRLCCLIAGNRCPNQQSSLDLYAERVRTIRWFEHNAPEAFDLYGSGWEVSPPRFGKIGRLWHRMALRWARLTGYKAFSSYRGKVPSKLETLKKYRFAVCYENVKDLPGYITEKIFDCFFAGCVPIYWGAPNVSDYIPRACFIDRREFSSHDDLYWYLTHMTEANYQAYQIAVRDFLDSAAAKPFMAEDFAEQITCTIVSALDDSICDPARL</sequence>
<dbReference type="EMBL" id="CP001965">
    <property type="protein sequence ID" value="ADE13115.1"/>
    <property type="molecule type" value="Genomic_DNA"/>
</dbReference>
<comment type="similarity">
    <text evidence="1">Belongs to the glycosyltransferase 10 family.</text>
</comment>
<dbReference type="CAZy" id="GT10">
    <property type="family name" value="Glycosyltransferase Family 10"/>
</dbReference>
<evidence type="ECO:0000313" key="6">
    <source>
        <dbReference type="Proteomes" id="UP000001625"/>
    </source>
</evidence>
<dbReference type="InterPro" id="IPR001503">
    <property type="entry name" value="Glyco_trans_10"/>
</dbReference>
<evidence type="ECO:0000313" key="5">
    <source>
        <dbReference type="EMBL" id="ADE13115.1"/>
    </source>
</evidence>
<dbReference type="GO" id="GO:0008417">
    <property type="term" value="F:fucosyltransferase activity"/>
    <property type="evidence" value="ECO:0007669"/>
    <property type="project" value="InterPro"/>
</dbReference>
<dbReference type="GO" id="GO:0016020">
    <property type="term" value="C:membrane"/>
    <property type="evidence" value="ECO:0007669"/>
    <property type="project" value="InterPro"/>
</dbReference>
<dbReference type="Proteomes" id="UP000001625">
    <property type="component" value="Chromosome"/>
</dbReference>
<keyword evidence="2" id="KW-0328">Glycosyltransferase</keyword>
<feature type="domain" description="Fucosyltransferase C-terminal" evidence="4">
    <location>
        <begin position="224"/>
        <end position="311"/>
    </location>
</feature>
<proteinExistence type="inferred from homology"/>
<dbReference type="KEGG" id="slt:Slit_2890"/>
<gene>
    <name evidence="5" type="ordered locus">Slit_2890</name>
</gene>